<proteinExistence type="predicted"/>
<keyword evidence="3" id="KW-1185">Reference proteome</keyword>
<dbReference type="RefSeq" id="WP_341839217.1">
    <property type="nucleotide sequence ID" value="NZ_CP149792.1"/>
</dbReference>
<protein>
    <recommendedName>
        <fullName evidence="4">DUF3575 domain-containing protein</fullName>
    </recommendedName>
</protein>
<name>A0ABZ2YZ78_9BACT</name>
<gene>
    <name evidence="2" type="ORF">WJU22_16190</name>
</gene>
<organism evidence="2 3">
    <name type="scientific">Chitinophaga caseinilytica</name>
    <dbReference type="NCBI Taxonomy" id="2267521"/>
    <lineage>
        <taxon>Bacteria</taxon>
        <taxon>Pseudomonadati</taxon>
        <taxon>Bacteroidota</taxon>
        <taxon>Chitinophagia</taxon>
        <taxon>Chitinophagales</taxon>
        <taxon>Chitinophagaceae</taxon>
        <taxon>Chitinophaga</taxon>
    </lineage>
</organism>
<dbReference type="Proteomes" id="UP001449657">
    <property type="component" value="Chromosome"/>
</dbReference>
<reference evidence="2 3" key="1">
    <citation type="submission" date="2024-03" db="EMBL/GenBank/DDBJ databases">
        <title>Chitinophaga caseinilytica sp. nov., a casein hydrolysing bacterium isolated from forest soil.</title>
        <authorList>
            <person name="Lee D.S."/>
            <person name="Han D.M."/>
            <person name="Baek J.H."/>
            <person name="Choi D.G."/>
            <person name="Jeon J.H."/>
            <person name="Jeon C.O."/>
        </authorList>
    </citation>
    <scope>NUCLEOTIDE SEQUENCE [LARGE SCALE GENOMIC DNA]</scope>
    <source>
        <strain evidence="2 3">KACC 19118</strain>
    </source>
</reference>
<evidence type="ECO:0008006" key="4">
    <source>
        <dbReference type="Google" id="ProtNLM"/>
    </source>
</evidence>
<feature type="region of interest" description="Disordered" evidence="1">
    <location>
        <begin position="454"/>
        <end position="476"/>
    </location>
</feature>
<dbReference type="EMBL" id="CP150096">
    <property type="protein sequence ID" value="WZN44435.1"/>
    <property type="molecule type" value="Genomic_DNA"/>
</dbReference>
<accession>A0ABZ2YZ78</accession>
<sequence length="476" mass="52588">MGLFAQSAGDSSVSKKPDVSWSEMPRPVPVIDKKSVVYIPAKGAEAAYVKSVITTSERRLGNSADPEMRLRLDVETMTTQRIYREHTELDYRVVTRASGFALRNDYDTVFVVLKMNGKDVKTNLGLKNIRPGKVEEIVAGPAYVREGKNIILHTKPITGLDQLAKIKDYKTLEKKMKSYWPKGSSNMPAPVTASLVTVKREVTPPPAPKPQAPIPDVAGSSLHDAGKPLPGNETLTLADKQRKITPKPVRISLMVNAFGGAGNRIVRVNQTQYSQDKPIKDRRAVETAIGAWGVHGGLGFNFGWSNTIAAEGFLLKEGFRSTSGVDWSTGKMTTGRPGYYDTEFRGAGIAYYYTPRKFLLQCGLYYTVLRDADEFGGQVSSEAWIGKIMIGYGNRIGQIGNLYIAPTLNYNFTALSKRELMTKLVSYGVTVGVRLTQFKKDYTLADKAAEAAKAESDKKKRLKRMPSASNWPWRKA</sequence>
<feature type="region of interest" description="Disordered" evidence="1">
    <location>
        <begin position="1"/>
        <end position="24"/>
    </location>
</feature>
<evidence type="ECO:0000313" key="3">
    <source>
        <dbReference type="Proteomes" id="UP001449657"/>
    </source>
</evidence>
<evidence type="ECO:0000256" key="1">
    <source>
        <dbReference type="SAM" id="MobiDB-lite"/>
    </source>
</evidence>
<evidence type="ECO:0000313" key="2">
    <source>
        <dbReference type="EMBL" id="WZN44435.1"/>
    </source>
</evidence>